<feature type="domain" description="J" evidence="2">
    <location>
        <begin position="4"/>
        <end position="68"/>
    </location>
</feature>
<evidence type="ECO:0000313" key="4">
    <source>
        <dbReference type="Proteomes" id="UP001173801"/>
    </source>
</evidence>
<dbReference type="InterPro" id="IPR018253">
    <property type="entry name" value="DnaJ_domain_CS"/>
</dbReference>
<gene>
    <name evidence="3" type="ORF">NYG85_02890</name>
</gene>
<dbReference type="InterPro" id="IPR008971">
    <property type="entry name" value="HSP40/DnaJ_pept-bd"/>
</dbReference>
<protein>
    <submittedName>
        <fullName evidence="3">DnaJ domain-containing protein</fullName>
    </submittedName>
</protein>
<dbReference type="SMART" id="SM00271">
    <property type="entry name" value="DnaJ"/>
    <property type="match status" value="1"/>
</dbReference>
<evidence type="ECO:0000313" key="3">
    <source>
        <dbReference type="EMBL" id="MDL0088322.1"/>
    </source>
</evidence>
<dbReference type="Pfam" id="PF01556">
    <property type="entry name" value="DnaJ_C"/>
    <property type="match status" value="1"/>
</dbReference>
<dbReference type="SUPFAM" id="SSF46565">
    <property type="entry name" value="Chaperone J-domain"/>
    <property type="match status" value="1"/>
</dbReference>
<dbReference type="Gene3D" id="2.60.260.20">
    <property type="entry name" value="Urease metallochaperone UreE, N-terminal domain"/>
    <property type="match status" value="2"/>
</dbReference>
<dbReference type="RefSeq" id="WP_284936971.1">
    <property type="nucleotide sequence ID" value="NZ_JANURM010000002.1"/>
</dbReference>
<reference evidence="3" key="1">
    <citation type="submission" date="2022-08" db="EMBL/GenBank/DDBJ databases">
        <authorList>
            <person name="Wang H."/>
        </authorList>
    </citation>
    <scope>NUCLEOTIDE SEQUENCE</scope>
    <source>
        <strain evidence="3">PS10</strain>
    </source>
</reference>
<sequence length="290" mass="32061">MSESLYETLGVSKSASADEIKKAYRRLARKYHPDINKEPGAEEKFKEINAAYEILNDENKRKQYDTYGDSMFGGQNFQDFARSSANMGDLNEILRNIFSGGFSGSGFGGAKFSSGFGFNGEDFGFGGVSNDTTAKIKIPFEVAVTGGEHRINYGGDTLKIKIPAGINEGERLRIKGKGKSPNGDLILQVSIDESSEYERDGDDLIKEVQIPLKTMLFGGKFEVRTLKKDVTIKIAQNTKTGAKIRLKGYGVQNRKSGIFGDLYLNVRVKLPDINELDDDVVKILKEKLPE</sequence>
<organism evidence="3 4">
    <name type="scientific">Campylobacter gastrosuis</name>
    <dbReference type="NCBI Taxonomy" id="2974576"/>
    <lineage>
        <taxon>Bacteria</taxon>
        <taxon>Pseudomonadati</taxon>
        <taxon>Campylobacterota</taxon>
        <taxon>Epsilonproteobacteria</taxon>
        <taxon>Campylobacterales</taxon>
        <taxon>Campylobacteraceae</taxon>
        <taxon>Campylobacter</taxon>
    </lineage>
</organism>
<dbReference type="PRINTS" id="PR00625">
    <property type="entry name" value="JDOMAIN"/>
</dbReference>
<dbReference type="InterPro" id="IPR001623">
    <property type="entry name" value="DnaJ_domain"/>
</dbReference>
<dbReference type="CDD" id="cd06257">
    <property type="entry name" value="DnaJ"/>
    <property type="match status" value="1"/>
</dbReference>
<evidence type="ECO:0000259" key="2">
    <source>
        <dbReference type="PROSITE" id="PS50076"/>
    </source>
</evidence>
<accession>A0ABT7HNP1</accession>
<dbReference type="EMBL" id="JANURM010000002">
    <property type="protein sequence ID" value="MDL0088322.1"/>
    <property type="molecule type" value="Genomic_DNA"/>
</dbReference>
<proteinExistence type="predicted"/>
<dbReference type="InterPro" id="IPR002939">
    <property type="entry name" value="DnaJ_C"/>
</dbReference>
<dbReference type="InterPro" id="IPR036869">
    <property type="entry name" value="J_dom_sf"/>
</dbReference>
<dbReference type="PROSITE" id="PS50076">
    <property type="entry name" value="DNAJ_2"/>
    <property type="match status" value="1"/>
</dbReference>
<dbReference type="PANTHER" id="PTHR43096:SF52">
    <property type="entry name" value="DNAJ HOMOLOG 1, MITOCHONDRIAL-RELATED"/>
    <property type="match status" value="1"/>
</dbReference>
<dbReference type="SUPFAM" id="SSF49493">
    <property type="entry name" value="HSP40/DnaJ peptide-binding domain"/>
    <property type="match status" value="2"/>
</dbReference>
<evidence type="ECO:0000256" key="1">
    <source>
        <dbReference type="ARBA" id="ARBA00023186"/>
    </source>
</evidence>
<dbReference type="Pfam" id="PF00226">
    <property type="entry name" value="DnaJ"/>
    <property type="match status" value="1"/>
</dbReference>
<name>A0ABT7HNP1_9BACT</name>
<keyword evidence="1" id="KW-0143">Chaperone</keyword>
<dbReference type="PROSITE" id="PS00636">
    <property type="entry name" value="DNAJ_1"/>
    <property type="match status" value="1"/>
</dbReference>
<dbReference type="Proteomes" id="UP001173801">
    <property type="component" value="Unassembled WGS sequence"/>
</dbReference>
<dbReference type="Gene3D" id="1.10.287.110">
    <property type="entry name" value="DnaJ domain"/>
    <property type="match status" value="1"/>
</dbReference>
<comment type="caution">
    <text evidence="3">The sequence shown here is derived from an EMBL/GenBank/DDBJ whole genome shotgun (WGS) entry which is preliminary data.</text>
</comment>
<reference evidence="3" key="2">
    <citation type="journal article" date="2023" name="Microorganisms">
        <title>Isolation and Genomic Characteristics of Cat-Borne Campylobacter felis sp. nov. and Sheep-Borne Campylobacter ovis sp. nov.</title>
        <authorList>
            <person name="Wang H."/>
            <person name="Li Y."/>
            <person name="Gu Y."/>
            <person name="Zhou G."/>
            <person name="Chen X."/>
            <person name="Zhang X."/>
            <person name="Shao Z."/>
            <person name="Zhang J."/>
            <person name="Zhang M."/>
        </authorList>
    </citation>
    <scope>NUCLEOTIDE SEQUENCE</scope>
    <source>
        <strain evidence="3">PS10</strain>
    </source>
</reference>
<dbReference type="PANTHER" id="PTHR43096">
    <property type="entry name" value="DNAJ HOMOLOG 1, MITOCHONDRIAL-RELATED"/>
    <property type="match status" value="1"/>
</dbReference>
<dbReference type="CDD" id="cd10747">
    <property type="entry name" value="DnaJ_C"/>
    <property type="match status" value="1"/>
</dbReference>
<keyword evidence="4" id="KW-1185">Reference proteome</keyword>